<evidence type="ECO:0000256" key="4">
    <source>
        <dbReference type="ARBA" id="ARBA00023180"/>
    </source>
</evidence>
<keyword evidence="4" id="KW-0325">Glycoprotein</keyword>
<evidence type="ECO:0000313" key="7">
    <source>
        <dbReference type="EnsemblMetazoa" id="PPAI007570-PA"/>
    </source>
</evidence>
<dbReference type="GO" id="GO:0106435">
    <property type="term" value="F:carboxylesterase activity"/>
    <property type="evidence" value="ECO:0007669"/>
    <property type="project" value="UniProtKB-EC"/>
</dbReference>
<dbReference type="Pfam" id="PF00135">
    <property type="entry name" value="COesterase"/>
    <property type="match status" value="1"/>
</dbReference>
<evidence type="ECO:0000256" key="3">
    <source>
        <dbReference type="ARBA" id="ARBA00022801"/>
    </source>
</evidence>
<dbReference type="VEuPathDB" id="VectorBase:PPAI007570"/>
<dbReference type="SUPFAM" id="SSF53474">
    <property type="entry name" value="alpha/beta-Hydrolases"/>
    <property type="match status" value="1"/>
</dbReference>
<protein>
    <recommendedName>
        <fullName evidence="5">carboxylesterase</fullName>
        <ecNumber evidence="5">3.1.1.1</ecNumber>
    </recommendedName>
</protein>
<dbReference type="Gene3D" id="3.40.50.1820">
    <property type="entry name" value="alpha/beta hydrolase"/>
    <property type="match status" value="1"/>
</dbReference>
<name>A0A1B0DHD6_PHLPP</name>
<keyword evidence="3" id="KW-0378">Hydrolase</keyword>
<evidence type="ECO:0000259" key="6">
    <source>
        <dbReference type="Pfam" id="PF00135"/>
    </source>
</evidence>
<dbReference type="EMBL" id="AJVK01015347">
    <property type="status" value="NOT_ANNOTATED_CDS"/>
    <property type="molecule type" value="Genomic_DNA"/>
</dbReference>
<organism evidence="7 8">
    <name type="scientific">Phlebotomus papatasi</name>
    <name type="common">Sandfly</name>
    <dbReference type="NCBI Taxonomy" id="29031"/>
    <lineage>
        <taxon>Eukaryota</taxon>
        <taxon>Metazoa</taxon>
        <taxon>Ecdysozoa</taxon>
        <taxon>Arthropoda</taxon>
        <taxon>Hexapoda</taxon>
        <taxon>Insecta</taxon>
        <taxon>Pterygota</taxon>
        <taxon>Neoptera</taxon>
        <taxon>Endopterygota</taxon>
        <taxon>Diptera</taxon>
        <taxon>Nematocera</taxon>
        <taxon>Psychodoidea</taxon>
        <taxon>Psychodidae</taxon>
        <taxon>Phlebotomus</taxon>
        <taxon>Phlebotomus</taxon>
    </lineage>
</organism>
<dbReference type="Proteomes" id="UP000092462">
    <property type="component" value="Unassembled WGS sequence"/>
</dbReference>
<accession>A0A1B0DHD6</accession>
<dbReference type="InterPro" id="IPR029058">
    <property type="entry name" value="AB_hydrolase_fold"/>
</dbReference>
<evidence type="ECO:0000313" key="8">
    <source>
        <dbReference type="Proteomes" id="UP000092462"/>
    </source>
</evidence>
<dbReference type="EMBL" id="AJVK01015345">
    <property type="status" value="NOT_ANNOTATED_CDS"/>
    <property type="molecule type" value="Genomic_DNA"/>
</dbReference>
<comment type="similarity">
    <text evidence="1">Belongs to the type-B carboxylesterase/lipase family.</text>
</comment>
<evidence type="ECO:0000256" key="5">
    <source>
        <dbReference type="ARBA" id="ARBA00039155"/>
    </source>
</evidence>
<dbReference type="EMBL" id="AJVK01015346">
    <property type="status" value="NOT_ANNOTATED_CDS"/>
    <property type="molecule type" value="Genomic_DNA"/>
</dbReference>
<dbReference type="EMBL" id="AJVK01015348">
    <property type="status" value="NOT_ANNOTATED_CDS"/>
    <property type="molecule type" value="Genomic_DNA"/>
</dbReference>
<dbReference type="PANTHER" id="PTHR43142">
    <property type="entry name" value="CARBOXYLIC ESTER HYDROLASE"/>
    <property type="match status" value="1"/>
</dbReference>
<sequence>MEIGHLTIHIEDLITEDRGRRLNPNKLVPVMIYIHGGAFMRGSSGIEMYGPDFLLQRDIVLFTFNYRLGAFVNESSYAADYYDAWTIEIVHPTRNWVFVD</sequence>
<feature type="domain" description="Carboxylesterase type B" evidence="6">
    <location>
        <begin position="23"/>
        <end position="71"/>
    </location>
</feature>
<dbReference type="EMBL" id="AJVK01015343">
    <property type="status" value="NOT_ANNOTATED_CDS"/>
    <property type="molecule type" value="Genomic_DNA"/>
</dbReference>
<dbReference type="EnsemblMetazoa" id="PPAI007570-RA">
    <property type="protein sequence ID" value="PPAI007570-PA"/>
    <property type="gene ID" value="PPAI007570"/>
</dbReference>
<evidence type="ECO:0000256" key="1">
    <source>
        <dbReference type="ARBA" id="ARBA00005964"/>
    </source>
</evidence>
<reference evidence="7" key="1">
    <citation type="submission" date="2022-08" db="UniProtKB">
        <authorList>
            <consortium name="EnsemblMetazoa"/>
        </authorList>
    </citation>
    <scope>IDENTIFICATION</scope>
    <source>
        <strain evidence="7">Israel</strain>
    </source>
</reference>
<proteinExistence type="inferred from homology"/>
<keyword evidence="8" id="KW-1185">Reference proteome</keyword>
<dbReference type="EC" id="3.1.1.1" evidence="5"/>
<evidence type="ECO:0000256" key="2">
    <source>
        <dbReference type="ARBA" id="ARBA00022487"/>
    </source>
</evidence>
<dbReference type="PANTHER" id="PTHR43142:SF1">
    <property type="entry name" value="CARBOXYLIC ESTER HYDROLASE"/>
    <property type="match status" value="1"/>
</dbReference>
<keyword evidence="2" id="KW-0719">Serine esterase</keyword>
<dbReference type="EMBL" id="AJVK01015344">
    <property type="status" value="NOT_ANNOTATED_CDS"/>
    <property type="molecule type" value="Genomic_DNA"/>
</dbReference>
<dbReference type="InterPro" id="IPR002018">
    <property type="entry name" value="CarbesteraseB"/>
</dbReference>
<dbReference type="AlphaFoldDB" id="A0A1B0DHD6"/>